<feature type="compositionally biased region" description="Basic and acidic residues" evidence="5">
    <location>
        <begin position="467"/>
        <end position="486"/>
    </location>
</feature>
<dbReference type="PANTHER" id="PTHR46309">
    <property type="entry name" value="PHD FINGER PROTEIN 12"/>
    <property type="match status" value="1"/>
</dbReference>
<gene>
    <name evidence="7" type="ORF">SEMRO_448_G145220.1</name>
</gene>
<dbReference type="InterPro" id="IPR019786">
    <property type="entry name" value="Zinc_finger_PHD-type_CS"/>
</dbReference>
<feature type="compositionally biased region" description="Basic residues" evidence="5">
    <location>
        <begin position="927"/>
        <end position="938"/>
    </location>
</feature>
<feature type="compositionally biased region" description="Acidic residues" evidence="5">
    <location>
        <begin position="906"/>
        <end position="924"/>
    </location>
</feature>
<dbReference type="PANTHER" id="PTHR46309:SF1">
    <property type="entry name" value="PHD FINGER PROTEIN 12"/>
    <property type="match status" value="1"/>
</dbReference>
<dbReference type="PROSITE" id="PS50016">
    <property type="entry name" value="ZF_PHD_2"/>
    <property type="match status" value="1"/>
</dbReference>
<feature type="compositionally biased region" description="Basic and acidic residues" evidence="5">
    <location>
        <begin position="823"/>
        <end position="832"/>
    </location>
</feature>
<evidence type="ECO:0000313" key="7">
    <source>
        <dbReference type="EMBL" id="CAB9510706.1"/>
    </source>
</evidence>
<feature type="compositionally biased region" description="Basic residues" evidence="5">
    <location>
        <begin position="1153"/>
        <end position="1179"/>
    </location>
</feature>
<feature type="compositionally biased region" description="Basic and acidic residues" evidence="5">
    <location>
        <begin position="1040"/>
        <end position="1053"/>
    </location>
</feature>
<evidence type="ECO:0000256" key="3">
    <source>
        <dbReference type="ARBA" id="ARBA00022833"/>
    </source>
</evidence>
<dbReference type="InterPro" id="IPR019787">
    <property type="entry name" value="Znf_PHD-finger"/>
</dbReference>
<dbReference type="EMBL" id="CAICTM010000447">
    <property type="protein sequence ID" value="CAB9510706.1"/>
    <property type="molecule type" value="Genomic_DNA"/>
</dbReference>
<dbReference type="GO" id="GO:0008270">
    <property type="term" value="F:zinc ion binding"/>
    <property type="evidence" value="ECO:0007669"/>
    <property type="project" value="UniProtKB-KW"/>
</dbReference>
<evidence type="ECO:0000256" key="4">
    <source>
        <dbReference type="PROSITE-ProRule" id="PRU00146"/>
    </source>
</evidence>
<dbReference type="Gene3D" id="3.30.40.10">
    <property type="entry name" value="Zinc/RING finger domain, C3HC4 (zinc finger)"/>
    <property type="match status" value="2"/>
</dbReference>
<dbReference type="SMART" id="SM00249">
    <property type="entry name" value="PHD"/>
    <property type="match status" value="2"/>
</dbReference>
<feature type="compositionally biased region" description="Acidic residues" evidence="5">
    <location>
        <begin position="1008"/>
        <end position="1025"/>
    </location>
</feature>
<dbReference type="GO" id="GO:0006357">
    <property type="term" value="P:regulation of transcription by RNA polymerase II"/>
    <property type="evidence" value="ECO:0007669"/>
    <property type="project" value="TreeGrafter"/>
</dbReference>
<dbReference type="Proteomes" id="UP001153069">
    <property type="component" value="Unassembled WGS sequence"/>
</dbReference>
<feature type="compositionally biased region" description="Basic residues" evidence="5">
    <location>
        <begin position="1086"/>
        <end position="1105"/>
    </location>
</feature>
<feature type="compositionally biased region" description="Basic and acidic residues" evidence="5">
    <location>
        <begin position="46"/>
        <end position="62"/>
    </location>
</feature>
<feature type="compositionally biased region" description="Acidic residues" evidence="5">
    <location>
        <begin position="80"/>
        <end position="90"/>
    </location>
</feature>
<feature type="compositionally biased region" description="Basic and acidic residues" evidence="5">
    <location>
        <begin position="24"/>
        <end position="38"/>
    </location>
</feature>
<dbReference type="SUPFAM" id="SSF57903">
    <property type="entry name" value="FYVE/PHD zinc finger"/>
    <property type="match status" value="2"/>
</dbReference>
<feature type="region of interest" description="Disordered" evidence="5">
    <location>
        <begin position="739"/>
        <end position="833"/>
    </location>
</feature>
<keyword evidence="1" id="KW-0479">Metal-binding</keyword>
<feature type="domain" description="PHD-type" evidence="6">
    <location>
        <begin position="653"/>
        <end position="712"/>
    </location>
</feature>
<name>A0A9N8E1C2_9STRA</name>
<feature type="compositionally biased region" description="Basic residues" evidence="5">
    <location>
        <begin position="743"/>
        <end position="754"/>
    </location>
</feature>
<dbReference type="InterPro" id="IPR001965">
    <property type="entry name" value="Znf_PHD"/>
</dbReference>
<evidence type="ECO:0000256" key="5">
    <source>
        <dbReference type="SAM" id="MobiDB-lite"/>
    </source>
</evidence>
<feature type="compositionally biased region" description="Acidic residues" evidence="5">
    <location>
        <begin position="1066"/>
        <end position="1080"/>
    </location>
</feature>
<evidence type="ECO:0000259" key="6">
    <source>
        <dbReference type="PROSITE" id="PS50016"/>
    </source>
</evidence>
<feature type="compositionally biased region" description="Low complexity" evidence="5">
    <location>
        <begin position="434"/>
        <end position="460"/>
    </location>
</feature>
<reference evidence="7" key="1">
    <citation type="submission" date="2020-06" db="EMBL/GenBank/DDBJ databases">
        <authorList>
            <consortium name="Plant Systems Biology data submission"/>
        </authorList>
    </citation>
    <scope>NUCLEOTIDE SEQUENCE</scope>
    <source>
        <strain evidence="7">D6</strain>
    </source>
</reference>
<feature type="compositionally biased region" description="Basic and acidic residues" evidence="5">
    <location>
        <begin position="104"/>
        <end position="139"/>
    </location>
</feature>
<feature type="compositionally biased region" description="Basic and acidic residues" evidence="5">
    <location>
        <begin position="851"/>
        <end position="862"/>
    </location>
</feature>
<feature type="region of interest" description="Disordered" evidence="5">
    <location>
        <begin position="1"/>
        <end position="139"/>
    </location>
</feature>
<dbReference type="GO" id="GO:0003714">
    <property type="term" value="F:transcription corepressor activity"/>
    <property type="evidence" value="ECO:0007669"/>
    <property type="project" value="InterPro"/>
</dbReference>
<dbReference type="AlphaFoldDB" id="A0A9N8E1C2"/>
<keyword evidence="8" id="KW-1185">Reference proteome</keyword>
<dbReference type="PROSITE" id="PS01359">
    <property type="entry name" value="ZF_PHD_1"/>
    <property type="match status" value="1"/>
</dbReference>
<keyword evidence="3" id="KW-0862">Zinc</keyword>
<feature type="compositionally biased region" description="Acidic residues" evidence="5">
    <location>
        <begin position="863"/>
        <end position="874"/>
    </location>
</feature>
<organism evidence="7 8">
    <name type="scientific">Seminavis robusta</name>
    <dbReference type="NCBI Taxonomy" id="568900"/>
    <lineage>
        <taxon>Eukaryota</taxon>
        <taxon>Sar</taxon>
        <taxon>Stramenopiles</taxon>
        <taxon>Ochrophyta</taxon>
        <taxon>Bacillariophyta</taxon>
        <taxon>Bacillariophyceae</taxon>
        <taxon>Bacillariophycidae</taxon>
        <taxon>Naviculales</taxon>
        <taxon>Naviculaceae</taxon>
        <taxon>Seminavis</taxon>
    </lineage>
</organism>
<keyword evidence="2 4" id="KW-0863">Zinc-finger</keyword>
<feature type="compositionally biased region" description="Basic residues" evidence="5">
    <location>
        <begin position="1125"/>
        <end position="1139"/>
    </location>
</feature>
<sequence length="1179" mass="129985">MTKTSRGSGKAKEATKVSKKSKHVKEDKVKGNKKKDKEAEDETQPEAEKRTTSTTKSTKDTPARVSLGRNKKSPKLSQDDSLDFVEEEEPGKDSAIKTKAAARKKADNPNDKQAAKSNGKEMSSDEEEASKTDETSEKSREDDDVAACCMCHCALDYSDRAAFFEADRLKEVEEHENNNASDESNKPLYFQPTDPYVPKSLFDPANALVYCEGGCNRLFHQKCHFVPVMVLPRGKWICLVCSTTSKLIKNRNKKKKEKANTAPFTKRQLRRMFQTPFPPAKLQLIMSTDEKVFHTKAEKQWEIATGHEKALLWNRTLTQIIPNWIQSQMSNFSQAQTALETLTRTKQNRQHFLENKASKRGSQELAQTLVKLAGAKWKMRQMMMNLKEIQVNPERHIQLMHQWCQPPISPMNGNNNNGTTTNIIVKSDGNALPTATTETEGTASTTATTTATDAVAATDAKPQATEVKPEGAEAEAAAKDEVKPEAATEAEAQELEAKPEATEVAAGTEPKPEATNKDTSGAAKSSCEIPNTITAPNSSTAEATIARPPPKSFVDRVLFPFGMHTPRSIPRTPEMLETNDGEASSDKAASDGGGIPSEIKVTSLSSDDKECNDGAKRTNGKSGSAKKKQAATTKTAKAKADDESDSSGVSLDDLKCCICLIGDASDENDLLMCDMQGCFRAFHMGCLEPRVTLDEVESKKDEDWFCPLCSNIANCMHKMQSYYMGEEWEQRRRERACAEAKKAKAKNKASPKGKKKDDNPENLVKPADNEDSSDEDSLKSWDQPDDVFPESKWDYETALQLKAGERNDDTDALLQQVLGTGGGHEEGGETKLIDYMSDGTDDVELDAHFDLEAFHEERQKEYEEMEEEEEDSDDDSSHSSKATLVDMSSVELKIGKDELNALDGSDSSESEEDSEKGDDDDDEASGGRRRRSRRLRSRKTPEDVPKNVGVEFDMGNIVQGKRRRKPVDYRKLNDTLFGDLNEKEIANIDDKEDFQVPMKKVTPSSSSGDDDSDSDNDSDGEDDANDSNGENQESDEEQQDDKSSEKKSNDQNARKKRKRAALKEDSDVDSGNEAENDDSSTDSKTGKKKRTAKKAKKSTKKKRKSPPATSTKANGSKSPNGRTGKTVKAKTTTKTKRSTKANIAKEAVEGKATKKGAKKAAKVPQKKKGGKGSKKTKNE</sequence>
<proteinExistence type="predicted"/>
<evidence type="ECO:0000256" key="1">
    <source>
        <dbReference type="ARBA" id="ARBA00022723"/>
    </source>
</evidence>
<dbReference type="InterPro" id="IPR042163">
    <property type="entry name" value="PHF12"/>
</dbReference>
<feature type="region of interest" description="Disordered" evidence="5">
    <location>
        <begin position="432"/>
        <end position="548"/>
    </location>
</feature>
<evidence type="ECO:0000256" key="2">
    <source>
        <dbReference type="ARBA" id="ARBA00022771"/>
    </source>
</evidence>
<protein>
    <submittedName>
        <fullName evidence="7">PHD-finger</fullName>
    </submittedName>
</protein>
<feature type="compositionally biased region" description="Basic and acidic residues" evidence="5">
    <location>
        <begin position="980"/>
        <end position="989"/>
    </location>
</feature>
<feature type="region of interest" description="Disordered" evidence="5">
    <location>
        <begin position="564"/>
        <end position="649"/>
    </location>
</feature>
<accession>A0A9N8E1C2</accession>
<dbReference type="GO" id="GO:0005634">
    <property type="term" value="C:nucleus"/>
    <property type="evidence" value="ECO:0007669"/>
    <property type="project" value="TreeGrafter"/>
</dbReference>
<evidence type="ECO:0000313" key="8">
    <source>
        <dbReference type="Proteomes" id="UP001153069"/>
    </source>
</evidence>
<comment type="caution">
    <text evidence="7">The sequence shown here is derived from an EMBL/GenBank/DDBJ whole genome shotgun (WGS) entry which is preliminary data.</text>
</comment>
<dbReference type="Pfam" id="PF00628">
    <property type="entry name" value="PHD"/>
    <property type="match status" value="2"/>
</dbReference>
<dbReference type="InterPro" id="IPR013083">
    <property type="entry name" value="Znf_RING/FYVE/PHD"/>
</dbReference>
<dbReference type="InterPro" id="IPR011011">
    <property type="entry name" value="Znf_FYVE_PHD"/>
</dbReference>
<feature type="compositionally biased region" description="Basic and acidic residues" evidence="5">
    <location>
        <begin position="606"/>
        <end position="616"/>
    </location>
</feature>
<dbReference type="OrthoDB" id="1903104at2759"/>
<feature type="compositionally biased region" description="Polar residues" evidence="5">
    <location>
        <begin position="517"/>
        <end position="542"/>
    </location>
</feature>
<feature type="region of interest" description="Disordered" evidence="5">
    <location>
        <begin position="851"/>
        <end position="1179"/>
    </location>
</feature>